<dbReference type="Proteomes" id="UP001596461">
    <property type="component" value="Unassembled WGS sequence"/>
</dbReference>
<gene>
    <name evidence="2" type="ORF">ACFQL9_05650</name>
</gene>
<dbReference type="PIRSF" id="PIRSF030471">
    <property type="entry name" value="STR_Vng0742h_prd"/>
    <property type="match status" value="1"/>
</dbReference>
<dbReference type="GeneID" id="81125629"/>
<reference evidence="2 3" key="1">
    <citation type="journal article" date="2019" name="Int. J. Syst. Evol. Microbiol.">
        <title>The Global Catalogue of Microorganisms (GCM) 10K type strain sequencing project: providing services to taxonomists for standard genome sequencing and annotation.</title>
        <authorList>
            <consortium name="The Broad Institute Genomics Platform"/>
            <consortium name="The Broad Institute Genome Sequencing Center for Infectious Disease"/>
            <person name="Wu L."/>
            <person name="Ma J."/>
        </authorList>
    </citation>
    <scope>NUCLEOTIDE SEQUENCE [LARGE SCALE GENOMIC DNA]</scope>
    <source>
        <strain evidence="2 3">DT31</strain>
    </source>
</reference>
<comment type="caution">
    <text evidence="2">The sequence shown here is derived from an EMBL/GenBank/DDBJ whole genome shotgun (WGS) entry which is preliminary data.</text>
</comment>
<dbReference type="Pfam" id="PF10069">
    <property type="entry name" value="DICT"/>
    <property type="match status" value="1"/>
</dbReference>
<feature type="domain" description="DICT" evidence="1">
    <location>
        <begin position="94"/>
        <end position="204"/>
    </location>
</feature>
<organism evidence="2 3">
    <name type="scientific">Halobaculum lipolyticum</name>
    <dbReference type="NCBI Taxonomy" id="3032001"/>
    <lineage>
        <taxon>Archaea</taxon>
        <taxon>Methanobacteriati</taxon>
        <taxon>Methanobacteriota</taxon>
        <taxon>Stenosarchaea group</taxon>
        <taxon>Halobacteria</taxon>
        <taxon>Halobacteriales</taxon>
        <taxon>Haloferacaceae</taxon>
        <taxon>Halobaculum</taxon>
    </lineage>
</organism>
<dbReference type="AlphaFoldDB" id="A0ABD5WBM6"/>
<dbReference type="InterPro" id="IPR016954">
    <property type="entry name" value="Uncharacterised_Vng0742h"/>
</dbReference>
<sequence length="240" mass="26417">MSLRAVIASVEGREKRLTVFDPPDETVVAELREYFASQAVRVEVGTTDSGLSGYVVLSDEHDDEVLAAVDLRHLDGDVTAAPGEQGAFAPILEHLDGATFTSYDIPQMMAATREMEDRAWRAGTGELHAGFQRVGAIRAQKAVYEDLATKDLDIHTYCAPSDDHPEIEGVTVHQEDTSEIRESWFVVFDGGGNPNDACALLAEERGDTDERRFYGFWTYDPGIVGRVLDHLAERYAVPAN</sequence>
<evidence type="ECO:0000313" key="2">
    <source>
        <dbReference type="EMBL" id="MFC7069123.1"/>
    </source>
</evidence>
<evidence type="ECO:0000259" key="1">
    <source>
        <dbReference type="Pfam" id="PF10069"/>
    </source>
</evidence>
<dbReference type="RefSeq" id="WP_284030780.1">
    <property type="nucleotide sequence ID" value="NZ_CP126154.1"/>
</dbReference>
<dbReference type="InterPro" id="IPR019278">
    <property type="entry name" value="DICT_dom"/>
</dbReference>
<name>A0ABD5WBM6_9EURY</name>
<keyword evidence="3" id="KW-1185">Reference proteome</keyword>
<dbReference type="EMBL" id="JBHTAH010000003">
    <property type="protein sequence ID" value="MFC7069123.1"/>
    <property type="molecule type" value="Genomic_DNA"/>
</dbReference>
<accession>A0ABD5WBM6</accession>
<proteinExistence type="predicted"/>
<protein>
    <submittedName>
        <fullName evidence="2">DICT sensory domain-containing protein</fullName>
    </submittedName>
</protein>
<evidence type="ECO:0000313" key="3">
    <source>
        <dbReference type="Proteomes" id="UP001596461"/>
    </source>
</evidence>